<dbReference type="EMBL" id="CAAALY010016014">
    <property type="protein sequence ID" value="VEL12840.1"/>
    <property type="molecule type" value="Genomic_DNA"/>
</dbReference>
<accession>A0A3S5BPX3</accession>
<reference evidence="1" key="1">
    <citation type="submission" date="2018-11" db="EMBL/GenBank/DDBJ databases">
        <authorList>
            <consortium name="Pathogen Informatics"/>
        </authorList>
    </citation>
    <scope>NUCLEOTIDE SEQUENCE</scope>
</reference>
<evidence type="ECO:0000313" key="2">
    <source>
        <dbReference type="Proteomes" id="UP000784294"/>
    </source>
</evidence>
<sequence>MDLLRNHSPEEEINIFELCLTSRLNELYKAIGAGWLGDNFASSTSGTNSNSSTVSSTSVVNTAPSSTQLTAATSVNCPSVSGPSNAIERGLSFSLSFFGSNTNIVSTSQSPMLSRVSSATSSATVMSPSIYPICAPQSESAGLISSNPTAAAFWLASATASTAGITRDQVGQAIVTALVSVHRYFAASSNSDSLRNGGASSYGIGAGTGRSALVASVIEPGLHSCDGLVSGLGQSIRRSLIMRYAK</sequence>
<dbReference type="AlphaFoldDB" id="A0A3S5BPX3"/>
<protein>
    <submittedName>
        <fullName evidence="1">Uncharacterized protein</fullName>
    </submittedName>
</protein>
<comment type="caution">
    <text evidence="1">The sequence shown here is derived from an EMBL/GenBank/DDBJ whole genome shotgun (WGS) entry which is preliminary data.</text>
</comment>
<evidence type="ECO:0000313" key="1">
    <source>
        <dbReference type="EMBL" id="VEL12840.1"/>
    </source>
</evidence>
<keyword evidence="2" id="KW-1185">Reference proteome</keyword>
<name>A0A3S5BPX3_9PLAT</name>
<gene>
    <name evidence="1" type="ORF">PXEA_LOCUS6280</name>
</gene>
<dbReference type="Proteomes" id="UP000784294">
    <property type="component" value="Unassembled WGS sequence"/>
</dbReference>
<organism evidence="1 2">
    <name type="scientific">Protopolystoma xenopodis</name>
    <dbReference type="NCBI Taxonomy" id="117903"/>
    <lineage>
        <taxon>Eukaryota</taxon>
        <taxon>Metazoa</taxon>
        <taxon>Spiralia</taxon>
        <taxon>Lophotrochozoa</taxon>
        <taxon>Platyhelminthes</taxon>
        <taxon>Monogenea</taxon>
        <taxon>Polyopisthocotylea</taxon>
        <taxon>Polystomatidea</taxon>
        <taxon>Polystomatidae</taxon>
        <taxon>Protopolystoma</taxon>
    </lineage>
</organism>
<proteinExistence type="predicted"/>